<dbReference type="STRING" id="398767.Glov_2156"/>
<name>B3E451_TRIL1</name>
<evidence type="ECO:0000313" key="1">
    <source>
        <dbReference type="EMBL" id="ACD95872.1"/>
    </source>
</evidence>
<dbReference type="Proteomes" id="UP000002420">
    <property type="component" value="Chromosome"/>
</dbReference>
<organism evidence="1 2">
    <name type="scientific">Trichlorobacter lovleyi (strain ATCC BAA-1151 / DSM 17278 / SZ)</name>
    <name type="common">Geobacter lovleyi</name>
    <dbReference type="NCBI Taxonomy" id="398767"/>
    <lineage>
        <taxon>Bacteria</taxon>
        <taxon>Pseudomonadati</taxon>
        <taxon>Thermodesulfobacteriota</taxon>
        <taxon>Desulfuromonadia</taxon>
        <taxon>Geobacterales</taxon>
        <taxon>Geobacteraceae</taxon>
        <taxon>Trichlorobacter</taxon>
    </lineage>
</organism>
<dbReference type="AlphaFoldDB" id="B3E451"/>
<sequence>MNRLLGWVLMVVLSLSCAVPLVANELVRGKVIELTSTRLVVRLSDGQKKTIYLNEATKFMHRPGSGEQSEPPKPRKNDRIAASLEGDTAAFVVVEEVPK</sequence>
<accession>B3E451</accession>
<dbReference type="PROSITE" id="PS51257">
    <property type="entry name" value="PROKAR_LIPOPROTEIN"/>
    <property type="match status" value="1"/>
</dbReference>
<dbReference type="KEGG" id="glo:Glov_2156"/>
<evidence type="ECO:0000313" key="2">
    <source>
        <dbReference type="Proteomes" id="UP000002420"/>
    </source>
</evidence>
<dbReference type="EMBL" id="CP001089">
    <property type="protein sequence ID" value="ACD95872.1"/>
    <property type="molecule type" value="Genomic_DNA"/>
</dbReference>
<dbReference type="HOGENOM" id="CLU_2316283_0_0_7"/>
<dbReference type="RefSeq" id="WP_012470210.1">
    <property type="nucleotide sequence ID" value="NC_010814.1"/>
</dbReference>
<evidence type="ECO:0008006" key="3">
    <source>
        <dbReference type="Google" id="ProtNLM"/>
    </source>
</evidence>
<gene>
    <name evidence="1" type="ordered locus">Glov_2156</name>
</gene>
<reference evidence="1 2" key="1">
    <citation type="submission" date="2008-05" db="EMBL/GenBank/DDBJ databases">
        <title>Complete sequence of chromosome of Geobacter lovleyi SZ.</title>
        <authorList>
            <consortium name="US DOE Joint Genome Institute"/>
            <person name="Lucas S."/>
            <person name="Copeland A."/>
            <person name="Lapidus A."/>
            <person name="Glavina del Rio T."/>
            <person name="Dalin E."/>
            <person name="Tice H."/>
            <person name="Bruce D."/>
            <person name="Goodwin L."/>
            <person name="Pitluck S."/>
            <person name="Chertkov O."/>
            <person name="Meincke L."/>
            <person name="Brettin T."/>
            <person name="Detter J.C."/>
            <person name="Han C."/>
            <person name="Tapia R."/>
            <person name="Kuske C.R."/>
            <person name="Schmutz J."/>
            <person name="Larimer F."/>
            <person name="Land M."/>
            <person name="Hauser L."/>
            <person name="Kyrpides N."/>
            <person name="Mikhailova N."/>
            <person name="Sung Y."/>
            <person name="Fletcher K.E."/>
            <person name="Ritalahti K.M."/>
            <person name="Loeffler F.E."/>
            <person name="Richardson P."/>
        </authorList>
    </citation>
    <scope>NUCLEOTIDE SEQUENCE [LARGE SCALE GENOMIC DNA]</scope>
    <source>
        <strain evidence="2">ATCC BAA-1151 / DSM 17278 / SZ</strain>
    </source>
</reference>
<proteinExistence type="predicted"/>
<keyword evidence="2" id="KW-1185">Reference proteome</keyword>
<protein>
    <recommendedName>
        <fullName evidence="3">DUF5666 domain-containing protein</fullName>
    </recommendedName>
</protein>